<dbReference type="InterPro" id="IPR016143">
    <property type="entry name" value="Citrate_synth-like_sm_a-sub"/>
</dbReference>
<dbReference type="GO" id="GO:0036440">
    <property type="term" value="F:citrate synthase activity"/>
    <property type="evidence" value="ECO:0007669"/>
    <property type="project" value="UniProtKB-EC"/>
</dbReference>
<proteinExistence type="predicted"/>
<dbReference type="InterPro" id="IPR002020">
    <property type="entry name" value="Citrate_synthase"/>
</dbReference>
<accession>A0A931CPU2</accession>
<gene>
    <name evidence="3" type="ORF">H0S81_01450</name>
</gene>
<evidence type="ECO:0000256" key="2">
    <source>
        <dbReference type="ARBA" id="ARBA00012972"/>
    </source>
</evidence>
<dbReference type="InterPro" id="IPR036969">
    <property type="entry name" value="Citrate_synthase_sf"/>
</dbReference>
<dbReference type="SUPFAM" id="SSF48256">
    <property type="entry name" value="Citrate synthase"/>
    <property type="match status" value="1"/>
</dbReference>
<protein>
    <recommendedName>
        <fullName evidence="2">citrate synthase (unknown stereospecificity)</fullName>
        <ecNumber evidence="2">2.3.3.16</ecNumber>
    </recommendedName>
</protein>
<sequence length="82" mass="9432">MELEQAVLGDACFISRHLYPNIDFYSGITLRVIRIPKQSRKFSQARFCNRVASCGHPVFLIDFPSFLHPTTLLLYVIIGYLL</sequence>
<organism evidence="3 4">
    <name type="scientific">Desulfotignum balticum</name>
    <dbReference type="NCBI Taxonomy" id="115781"/>
    <lineage>
        <taxon>Bacteria</taxon>
        <taxon>Pseudomonadati</taxon>
        <taxon>Thermodesulfobacteriota</taxon>
        <taxon>Desulfobacteria</taxon>
        <taxon>Desulfobacterales</taxon>
        <taxon>Desulfobacteraceae</taxon>
        <taxon>Desulfotignum</taxon>
    </lineage>
</organism>
<evidence type="ECO:0000313" key="3">
    <source>
        <dbReference type="EMBL" id="MBG0778583.1"/>
    </source>
</evidence>
<dbReference type="Proteomes" id="UP000706172">
    <property type="component" value="Unassembled WGS sequence"/>
</dbReference>
<dbReference type="EC" id="2.3.3.16" evidence="2"/>
<dbReference type="Pfam" id="PF00285">
    <property type="entry name" value="Citrate_synt"/>
    <property type="match status" value="1"/>
</dbReference>
<evidence type="ECO:0000313" key="4">
    <source>
        <dbReference type="Proteomes" id="UP000706172"/>
    </source>
</evidence>
<comment type="caution">
    <text evidence="3">The sequence shown here is derived from an EMBL/GenBank/DDBJ whole genome shotgun (WGS) entry which is preliminary data.</text>
</comment>
<comment type="pathway">
    <text evidence="1">Carbohydrate metabolism; tricarboxylic acid cycle; isocitrate from oxaloacetate: step 1/2.</text>
</comment>
<dbReference type="AlphaFoldDB" id="A0A931CPU2"/>
<reference evidence="3" key="1">
    <citation type="submission" date="2020-07" db="EMBL/GenBank/DDBJ databases">
        <title>Severe corrosion of carbon steel in oil field produced water can be linked to methanogenic archaea containing a special type of NiFe hydrogenase.</title>
        <authorList>
            <person name="Lahme S."/>
            <person name="Mand J."/>
            <person name="Longwell J."/>
            <person name="Smith R."/>
            <person name="Enning D."/>
        </authorList>
    </citation>
    <scope>NUCLEOTIDE SEQUENCE</scope>
    <source>
        <strain evidence="3">MIC098Bin6</strain>
    </source>
</reference>
<dbReference type="EMBL" id="JACCQK010000056">
    <property type="protein sequence ID" value="MBG0778583.1"/>
    <property type="molecule type" value="Genomic_DNA"/>
</dbReference>
<name>A0A931CPU2_9BACT</name>
<evidence type="ECO:0000256" key="1">
    <source>
        <dbReference type="ARBA" id="ARBA00004751"/>
    </source>
</evidence>
<dbReference type="Gene3D" id="1.10.230.10">
    <property type="entry name" value="Cytochrome P450-Terp, domain 2"/>
    <property type="match status" value="1"/>
</dbReference>